<evidence type="ECO:0000259" key="12">
    <source>
        <dbReference type="Pfam" id="PF00156"/>
    </source>
</evidence>
<evidence type="ECO:0000256" key="5">
    <source>
        <dbReference type="ARBA" id="ARBA00008391"/>
    </source>
</evidence>
<dbReference type="SUPFAM" id="SSF53271">
    <property type="entry name" value="PRTase-like"/>
    <property type="match status" value="1"/>
</dbReference>
<dbReference type="InterPro" id="IPR050054">
    <property type="entry name" value="UPRTase/APRTase"/>
</dbReference>
<keyword evidence="9 13" id="KW-0328">Glycosyltransferase</keyword>
<evidence type="ECO:0000313" key="14">
    <source>
        <dbReference type="Proteomes" id="UP001151516"/>
    </source>
</evidence>
<keyword evidence="14" id="KW-1185">Reference proteome</keyword>
<dbReference type="Gene3D" id="3.30.1140.40">
    <property type="entry name" value="Tctex-1"/>
    <property type="match status" value="1"/>
</dbReference>
<keyword evidence="11" id="KW-0660">Purine salvage</keyword>
<evidence type="ECO:0000256" key="10">
    <source>
        <dbReference type="ARBA" id="ARBA00022679"/>
    </source>
</evidence>
<reference evidence="13" key="1">
    <citation type="submission" date="2022-07" db="EMBL/GenBank/DDBJ databases">
        <title>Phylogenomic reconstructions and comparative analyses of Kickxellomycotina fungi.</title>
        <authorList>
            <person name="Reynolds N.K."/>
            <person name="Stajich J.E."/>
            <person name="Barry K."/>
            <person name="Grigoriev I.V."/>
            <person name="Crous P."/>
            <person name="Smith M.E."/>
        </authorList>
    </citation>
    <scope>NUCLEOTIDE SEQUENCE</scope>
    <source>
        <strain evidence="13">CBS 109367</strain>
    </source>
</reference>
<dbReference type="FunFam" id="3.40.50.2020:FF:000004">
    <property type="entry name" value="Adenine phosphoribosyltransferase"/>
    <property type="match status" value="1"/>
</dbReference>
<evidence type="ECO:0000256" key="11">
    <source>
        <dbReference type="ARBA" id="ARBA00022726"/>
    </source>
</evidence>
<dbReference type="Pfam" id="PF03645">
    <property type="entry name" value="Tctex-1"/>
    <property type="match status" value="1"/>
</dbReference>
<dbReference type="GO" id="GO:0044209">
    <property type="term" value="P:AMP salvage"/>
    <property type="evidence" value="ECO:0007669"/>
    <property type="project" value="TreeGrafter"/>
</dbReference>
<evidence type="ECO:0000256" key="2">
    <source>
        <dbReference type="ARBA" id="ARBA00003968"/>
    </source>
</evidence>
<dbReference type="AlphaFoldDB" id="A0A9W8L4X7"/>
<dbReference type="Gene3D" id="3.40.50.2020">
    <property type="match status" value="1"/>
</dbReference>
<dbReference type="CDD" id="cd06223">
    <property type="entry name" value="PRTases_typeI"/>
    <property type="match status" value="1"/>
</dbReference>
<dbReference type="Pfam" id="PF00156">
    <property type="entry name" value="Pribosyltran"/>
    <property type="match status" value="1"/>
</dbReference>
<dbReference type="NCBIfam" id="TIGR01090">
    <property type="entry name" value="apt"/>
    <property type="match status" value="1"/>
</dbReference>
<dbReference type="CDD" id="cd21459">
    <property type="entry name" value="DLC-like_TCTEX1D2"/>
    <property type="match status" value="1"/>
</dbReference>
<accession>A0A9W8L4X7</accession>
<dbReference type="GO" id="GO:0002055">
    <property type="term" value="F:adenine binding"/>
    <property type="evidence" value="ECO:0007669"/>
    <property type="project" value="TreeGrafter"/>
</dbReference>
<comment type="pathway">
    <text evidence="4">Purine metabolism; AMP biosynthesis via salvage pathway; AMP from adenine: step 1/1.</text>
</comment>
<dbReference type="EC" id="2.4.2.7" evidence="7"/>
<dbReference type="GO" id="GO:0003999">
    <property type="term" value="F:adenine phosphoribosyltransferase activity"/>
    <property type="evidence" value="ECO:0007669"/>
    <property type="project" value="UniProtKB-EC"/>
</dbReference>
<proteinExistence type="inferred from homology"/>
<sequence length="311" mass="34021">MPYTIEQVKALVREFPDFPSKGILFRDIFPIFRHPEAVECLVDHFVERIKELGQRVDVVVGLDARGFLFGPLIAIKLGVAFAPVRKRGKLPGEVVSVTYMKEYGPDVFEMQADALAAGQNVVIIDDLLATGGSCKAAEDLVAQLKGKVLLSAFVISLVGLEGDKKLKAPVYALIECYKLFYLEMTLTQGMADGGGAAALRPDYMHRFRPTVAKPVISEVLRSTLGNAKYEAEGMAELSTSIGEKIVQRLVAEPGLERYKFVANVSIFQNNGQGARMSIGATWDPESDAAVQETFTSESIRCVAVVFAVYVY</sequence>
<dbReference type="InterPro" id="IPR038586">
    <property type="entry name" value="Tctex-1-like_sf"/>
</dbReference>
<keyword evidence="8" id="KW-0963">Cytoplasm</keyword>
<comment type="catalytic activity">
    <reaction evidence="1">
        <text>AMP + diphosphate = 5-phospho-alpha-D-ribose 1-diphosphate + adenine</text>
        <dbReference type="Rhea" id="RHEA:16609"/>
        <dbReference type="ChEBI" id="CHEBI:16708"/>
        <dbReference type="ChEBI" id="CHEBI:33019"/>
        <dbReference type="ChEBI" id="CHEBI:58017"/>
        <dbReference type="ChEBI" id="CHEBI:456215"/>
        <dbReference type="EC" id="2.4.2.7"/>
    </reaction>
</comment>
<dbReference type="GO" id="GO:0016208">
    <property type="term" value="F:AMP binding"/>
    <property type="evidence" value="ECO:0007669"/>
    <property type="project" value="TreeGrafter"/>
</dbReference>
<dbReference type="HAMAP" id="MF_00004">
    <property type="entry name" value="Aden_phosphoribosyltr"/>
    <property type="match status" value="1"/>
</dbReference>
<evidence type="ECO:0000313" key="13">
    <source>
        <dbReference type="EMBL" id="KAJ2690163.1"/>
    </source>
</evidence>
<evidence type="ECO:0000256" key="7">
    <source>
        <dbReference type="ARBA" id="ARBA00011893"/>
    </source>
</evidence>
<feature type="domain" description="Phosphoribosyltransferase" evidence="12">
    <location>
        <begin position="41"/>
        <end position="165"/>
    </location>
</feature>
<evidence type="ECO:0000256" key="1">
    <source>
        <dbReference type="ARBA" id="ARBA00000868"/>
    </source>
</evidence>
<dbReference type="NCBIfam" id="NF002634">
    <property type="entry name" value="PRK02304.1-3"/>
    <property type="match status" value="1"/>
</dbReference>
<evidence type="ECO:0000256" key="8">
    <source>
        <dbReference type="ARBA" id="ARBA00022490"/>
    </source>
</evidence>
<dbReference type="InterPro" id="IPR005764">
    <property type="entry name" value="Ade_phspho_trans"/>
</dbReference>
<dbReference type="EMBL" id="JANBTX010000015">
    <property type="protein sequence ID" value="KAJ2690163.1"/>
    <property type="molecule type" value="Genomic_DNA"/>
</dbReference>
<protein>
    <recommendedName>
        <fullName evidence="7">adenine phosphoribosyltransferase</fullName>
        <ecNumber evidence="7">2.4.2.7</ecNumber>
    </recommendedName>
</protein>
<name>A0A9W8L4X7_9FUNG</name>
<evidence type="ECO:0000256" key="4">
    <source>
        <dbReference type="ARBA" id="ARBA00004659"/>
    </source>
</evidence>
<dbReference type="Proteomes" id="UP001151516">
    <property type="component" value="Unassembled WGS sequence"/>
</dbReference>
<dbReference type="OrthoDB" id="363185at2759"/>
<dbReference type="InterPro" id="IPR029057">
    <property type="entry name" value="PRTase-like"/>
</dbReference>
<dbReference type="InterPro" id="IPR000836">
    <property type="entry name" value="PRTase_dom"/>
</dbReference>
<evidence type="ECO:0000256" key="3">
    <source>
        <dbReference type="ARBA" id="ARBA00004496"/>
    </source>
</evidence>
<comment type="subcellular location">
    <subcellularLocation>
        <location evidence="3">Cytoplasm</location>
    </subcellularLocation>
</comment>
<dbReference type="PANTHER" id="PTHR32315">
    <property type="entry name" value="ADENINE PHOSPHORIBOSYLTRANSFERASE"/>
    <property type="match status" value="1"/>
</dbReference>
<comment type="subunit">
    <text evidence="6">Homodimer.</text>
</comment>
<dbReference type="InterPro" id="IPR005334">
    <property type="entry name" value="Tctex-1-like"/>
</dbReference>
<dbReference type="GO" id="GO:0006168">
    <property type="term" value="P:adenine salvage"/>
    <property type="evidence" value="ECO:0007669"/>
    <property type="project" value="InterPro"/>
</dbReference>
<dbReference type="GO" id="GO:0006166">
    <property type="term" value="P:purine ribonucleoside salvage"/>
    <property type="evidence" value="ECO:0007669"/>
    <property type="project" value="UniProtKB-KW"/>
</dbReference>
<dbReference type="GO" id="GO:0005737">
    <property type="term" value="C:cytoplasm"/>
    <property type="evidence" value="ECO:0007669"/>
    <property type="project" value="UniProtKB-SubCell"/>
</dbReference>
<dbReference type="PANTHER" id="PTHR32315:SF3">
    <property type="entry name" value="ADENINE PHOSPHORIBOSYLTRANSFERASE"/>
    <property type="match status" value="1"/>
</dbReference>
<comment type="caution">
    <text evidence="13">The sequence shown here is derived from an EMBL/GenBank/DDBJ whole genome shotgun (WGS) entry which is preliminary data.</text>
</comment>
<comment type="similarity">
    <text evidence="5">Belongs to the purine/pyrimidine phosphoribosyltransferase family.</text>
</comment>
<keyword evidence="10 13" id="KW-0808">Transferase</keyword>
<evidence type="ECO:0000256" key="9">
    <source>
        <dbReference type="ARBA" id="ARBA00022676"/>
    </source>
</evidence>
<comment type="function">
    <text evidence="2">Catalyzes a salvage reaction resulting in the formation of AMP, that is energically less costly than de novo synthesis.</text>
</comment>
<evidence type="ECO:0000256" key="6">
    <source>
        <dbReference type="ARBA" id="ARBA00011738"/>
    </source>
</evidence>
<organism evidence="13 14">
    <name type="scientific">Coemansia spiralis</name>
    <dbReference type="NCBI Taxonomy" id="417178"/>
    <lineage>
        <taxon>Eukaryota</taxon>
        <taxon>Fungi</taxon>
        <taxon>Fungi incertae sedis</taxon>
        <taxon>Zoopagomycota</taxon>
        <taxon>Kickxellomycotina</taxon>
        <taxon>Kickxellomycetes</taxon>
        <taxon>Kickxellales</taxon>
        <taxon>Kickxellaceae</taxon>
        <taxon>Coemansia</taxon>
    </lineage>
</organism>
<dbReference type="NCBIfam" id="NF002636">
    <property type="entry name" value="PRK02304.1-5"/>
    <property type="match status" value="1"/>
</dbReference>
<gene>
    <name evidence="13" type="primary">APT1</name>
    <name evidence="13" type="ORF">IWW39_000973</name>
</gene>